<evidence type="ECO:0000313" key="5">
    <source>
        <dbReference type="RefSeq" id="XP_013772087.2"/>
    </source>
</evidence>
<evidence type="ECO:0000256" key="2">
    <source>
        <dbReference type="SAM" id="MobiDB-lite"/>
    </source>
</evidence>
<keyword evidence="4" id="KW-1185">Reference proteome</keyword>
<reference evidence="5" key="1">
    <citation type="submission" date="2025-08" db="UniProtKB">
        <authorList>
            <consortium name="RefSeq"/>
        </authorList>
    </citation>
    <scope>IDENTIFICATION</scope>
    <source>
        <tissue evidence="5">Muscle</tissue>
    </source>
</reference>
<dbReference type="GeneID" id="106457238"/>
<dbReference type="CDD" id="cd00276">
    <property type="entry name" value="C2B_Synaptotagmin"/>
    <property type="match status" value="1"/>
</dbReference>
<dbReference type="PANTHER" id="PTHR10024">
    <property type="entry name" value="SYNAPTOTAGMIN"/>
    <property type="match status" value="1"/>
</dbReference>
<dbReference type="InterPro" id="IPR001565">
    <property type="entry name" value="Synaptotagmin"/>
</dbReference>
<proteinExistence type="predicted"/>
<feature type="domain" description="C2" evidence="3">
    <location>
        <begin position="355"/>
        <end position="487"/>
    </location>
</feature>
<name>A0ABM1B073_LIMPO</name>
<evidence type="ECO:0000256" key="1">
    <source>
        <dbReference type="ARBA" id="ARBA00022737"/>
    </source>
</evidence>
<dbReference type="PRINTS" id="PR00399">
    <property type="entry name" value="SYNAPTOTAGMN"/>
</dbReference>
<feature type="compositionally biased region" description="Polar residues" evidence="2">
    <location>
        <begin position="124"/>
        <end position="133"/>
    </location>
</feature>
<feature type="region of interest" description="Disordered" evidence="2">
    <location>
        <begin position="40"/>
        <end position="62"/>
    </location>
</feature>
<dbReference type="PROSITE" id="PS50004">
    <property type="entry name" value="C2"/>
    <property type="match status" value="2"/>
</dbReference>
<dbReference type="Pfam" id="PF00168">
    <property type="entry name" value="C2"/>
    <property type="match status" value="2"/>
</dbReference>
<dbReference type="PANTHER" id="PTHR10024:SF378">
    <property type="entry name" value="SYNAPTOTAGMIN BETA, ISOFORM D"/>
    <property type="match status" value="1"/>
</dbReference>
<evidence type="ECO:0000313" key="4">
    <source>
        <dbReference type="Proteomes" id="UP000694941"/>
    </source>
</evidence>
<feature type="compositionally biased region" description="Low complexity" evidence="2">
    <location>
        <begin position="78"/>
        <end position="88"/>
    </location>
</feature>
<dbReference type="SUPFAM" id="SSF49562">
    <property type="entry name" value="C2 domain (Calcium/lipid-binding domain, CaLB)"/>
    <property type="match status" value="2"/>
</dbReference>
<gene>
    <name evidence="5" type="primary">LOC106457238</name>
</gene>
<sequence length="491" mass="54601">MFNSGIASNSIGPQQNFNIFREQPQHTNVSSGIIATASSVSASQSTRSTMASSSSSNKNSVEHVHVRLSLPDVHVSEESVSPSQSSYSLPTVRRRSPVVSRARSVDARAQPYLPRLSISDRSDSQQSETTNEPRTPMSPYHSSFSPVTLSPFPDNCLRPSSPTHGGRSRSLSPVSPLLSPAYVQGTDSPNNTGPASPIGAIQPDLYKKKDTVFFQSSDSQDKDKCGRLHLRLKYDFNRSDLVVHVIEALDLGTLSENGFNDPYVKVALIPEVDTKTRQTEIQRNSSDPVFDEMFKFPVSYDDIPGKVLLLQVFDYDRFSRNDVTGEVRLQMCDVDITSEVEVWSEISKTDRVSLDRPEILISLSYLPSAGRLTVVVLKASNLTAPNSKELPDTYVKVTLVFKDRKTKKKKTATKRKSNNPVWNEALSFDMPEDGLKHCRLSVNVMNCHHSNMPLIGSCVIGMDEHGRGATHWQDMFHNPRKTIAMWHGLHI</sequence>
<feature type="compositionally biased region" description="Low complexity" evidence="2">
    <location>
        <begin position="168"/>
        <end position="180"/>
    </location>
</feature>
<feature type="compositionally biased region" description="Low complexity" evidence="2">
    <location>
        <begin position="40"/>
        <end position="59"/>
    </location>
</feature>
<accession>A0ABM1B073</accession>
<feature type="region of interest" description="Disordered" evidence="2">
    <location>
        <begin position="74"/>
        <end position="201"/>
    </location>
</feature>
<dbReference type="PRINTS" id="PR00360">
    <property type="entry name" value="C2DOMAIN"/>
</dbReference>
<keyword evidence="1" id="KW-0677">Repeat</keyword>
<evidence type="ECO:0000259" key="3">
    <source>
        <dbReference type="PROSITE" id="PS50004"/>
    </source>
</evidence>
<protein>
    <submittedName>
        <fullName evidence="5">Synaptotagmin-5-like isoform X2</fullName>
    </submittedName>
</protein>
<dbReference type="Proteomes" id="UP000694941">
    <property type="component" value="Unplaced"/>
</dbReference>
<dbReference type="RefSeq" id="XP_013772087.2">
    <property type="nucleotide sequence ID" value="XM_013916633.2"/>
</dbReference>
<feature type="domain" description="C2" evidence="3">
    <location>
        <begin position="224"/>
        <end position="344"/>
    </location>
</feature>
<feature type="compositionally biased region" description="Polar residues" evidence="2">
    <location>
        <begin position="185"/>
        <end position="194"/>
    </location>
</feature>
<dbReference type="InterPro" id="IPR000008">
    <property type="entry name" value="C2_dom"/>
</dbReference>
<organism evidence="4 5">
    <name type="scientific">Limulus polyphemus</name>
    <name type="common">Atlantic horseshoe crab</name>
    <dbReference type="NCBI Taxonomy" id="6850"/>
    <lineage>
        <taxon>Eukaryota</taxon>
        <taxon>Metazoa</taxon>
        <taxon>Ecdysozoa</taxon>
        <taxon>Arthropoda</taxon>
        <taxon>Chelicerata</taxon>
        <taxon>Merostomata</taxon>
        <taxon>Xiphosura</taxon>
        <taxon>Limulidae</taxon>
        <taxon>Limulus</taxon>
    </lineage>
</organism>
<dbReference type="InterPro" id="IPR035892">
    <property type="entry name" value="C2_domain_sf"/>
</dbReference>
<dbReference type="Gene3D" id="2.60.40.150">
    <property type="entry name" value="C2 domain"/>
    <property type="match status" value="2"/>
</dbReference>
<dbReference type="SMART" id="SM00239">
    <property type="entry name" value="C2"/>
    <property type="match status" value="2"/>
</dbReference>